<evidence type="ECO:0000313" key="1">
    <source>
        <dbReference type="EMBL" id="SDN84348.1"/>
    </source>
</evidence>
<accession>A0A1H0EPR8</accession>
<name>A0A1H0EPR8_9BACI</name>
<dbReference type="EMBL" id="FNIL01000004">
    <property type="protein sequence ID" value="SDN84348.1"/>
    <property type="molecule type" value="Genomic_DNA"/>
</dbReference>
<dbReference type="AlphaFoldDB" id="A0A1H0EPR8"/>
<gene>
    <name evidence="1" type="ORF">SAMN04488053_1049</name>
</gene>
<organism evidence="1 2">
    <name type="scientific">Alkalicoccus daliensis</name>
    <dbReference type="NCBI Taxonomy" id="745820"/>
    <lineage>
        <taxon>Bacteria</taxon>
        <taxon>Bacillati</taxon>
        <taxon>Bacillota</taxon>
        <taxon>Bacilli</taxon>
        <taxon>Bacillales</taxon>
        <taxon>Bacillaceae</taxon>
        <taxon>Alkalicoccus</taxon>
    </lineage>
</organism>
<evidence type="ECO:0000313" key="2">
    <source>
        <dbReference type="Proteomes" id="UP000198778"/>
    </source>
</evidence>
<dbReference type="OrthoDB" id="2356532at2"/>
<dbReference type="RefSeq" id="WP_090842418.1">
    <property type="nucleotide sequence ID" value="NZ_FNIL01000004.1"/>
</dbReference>
<reference evidence="2" key="1">
    <citation type="submission" date="2016-10" db="EMBL/GenBank/DDBJ databases">
        <authorList>
            <person name="Varghese N."/>
            <person name="Submissions S."/>
        </authorList>
    </citation>
    <scope>NUCLEOTIDE SEQUENCE [LARGE SCALE GENOMIC DNA]</scope>
    <source>
        <strain evidence="2">CGMCC 1.10369</strain>
    </source>
</reference>
<sequence length="182" mass="21091">MLNVNLYCEGKPDIESAFENADFSKGRKGWFFEKKLSKKLESVLAEFHEDTYSYQLTFSGNLTFEDYELIHEAIHLLAEELPAEVDDKKALMGYLENGEKAFIYHQWKEWKAYLLQAKHVSMEGQKVKVQKGENSWQGILLHYSSHIKNEKFRVTECTILGTEGEVRVQGEELVLTPTGEFM</sequence>
<protein>
    <submittedName>
        <fullName evidence="1">Uncharacterized protein</fullName>
    </submittedName>
</protein>
<dbReference type="Proteomes" id="UP000198778">
    <property type="component" value="Unassembled WGS sequence"/>
</dbReference>
<proteinExistence type="predicted"/>
<keyword evidence="2" id="KW-1185">Reference proteome</keyword>